<dbReference type="Gene3D" id="2.40.128.110">
    <property type="entry name" value="Lipid/polyisoprenoid-binding, YceI-like"/>
    <property type="match status" value="1"/>
</dbReference>
<protein>
    <submittedName>
        <fullName evidence="3">YceI family protein</fullName>
    </submittedName>
</protein>
<dbReference type="RefSeq" id="WP_142892103.1">
    <property type="nucleotide sequence ID" value="NZ_ML660161.1"/>
</dbReference>
<dbReference type="PANTHER" id="PTHR34406">
    <property type="entry name" value="PROTEIN YCEI"/>
    <property type="match status" value="1"/>
</dbReference>
<proteinExistence type="predicted"/>
<gene>
    <name evidence="3" type="ORF">FLL46_03745</name>
</gene>
<evidence type="ECO:0000313" key="3">
    <source>
        <dbReference type="EMBL" id="TQV89253.1"/>
    </source>
</evidence>
<dbReference type="EMBL" id="VIKS01000002">
    <property type="protein sequence ID" value="TQV89253.1"/>
    <property type="molecule type" value="Genomic_DNA"/>
</dbReference>
<accession>A0A545UIJ5</accession>
<dbReference type="InterPro" id="IPR007372">
    <property type="entry name" value="Lipid/polyisoprenoid-bd_YceI"/>
</dbReference>
<evidence type="ECO:0000259" key="2">
    <source>
        <dbReference type="SMART" id="SM00867"/>
    </source>
</evidence>
<evidence type="ECO:0000313" key="4">
    <source>
        <dbReference type="Proteomes" id="UP000315439"/>
    </source>
</evidence>
<reference evidence="3 4" key="1">
    <citation type="submission" date="2019-07" db="EMBL/GenBank/DDBJ databases">
        <title>Draft genome for Aliikangiella sp. M105.</title>
        <authorList>
            <person name="Wang G."/>
        </authorList>
    </citation>
    <scope>NUCLEOTIDE SEQUENCE [LARGE SCALE GENOMIC DNA]</scope>
    <source>
        <strain evidence="3 4">M105</strain>
    </source>
</reference>
<dbReference type="AlphaFoldDB" id="A0A545UIJ5"/>
<evidence type="ECO:0000256" key="1">
    <source>
        <dbReference type="SAM" id="SignalP"/>
    </source>
</evidence>
<feature type="signal peptide" evidence="1">
    <location>
        <begin position="1"/>
        <end position="26"/>
    </location>
</feature>
<dbReference type="NCBIfam" id="NF002994">
    <property type="entry name" value="PRK03757.1"/>
    <property type="match status" value="1"/>
</dbReference>
<keyword evidence="1" id="KW-0732">Signal</keyword>
<dbReference type="OrthoDB" id="9811006at2"/>
<comment type="caution">
    <text evidence="3">The sequence shown here is derived from an EMBL/GenBank/DDBJ whole genome shotgun (WGS) entry which is preliminary data.</text>
</comment>
<sequence length="196" mass="21303">MNTKLITLKKALFGAALLTVSAAASSAEYIIDNKGAHASINLKVKHLGYSWLTGRFNEFEGKFSYDAKNVSASKIKVHVNTGSFDSNHAKRDKHIKSADFLEVSKFPEASFVSTSVKDLGDGKLKVKGKITIRKITKEIVINAEKIGEGPDPWNGYRAGFSGEAKITMADFGVPMDLGPASADVYLELHIEGIKKK</sequence>
<keyword evidence="4" id="KW-1185">Reference proteome</keyword>
<dbReference type="SUPFAM" id="SSF101874">
    <property type="entry name" value="YceI-like"/>
    <property type="match status" value="1"/>
</dbReference>
<feature type="domain" description="Lipid/polyisoprenoid-binding YceI-like" evidence="2">
    <location>
        <begin position="28"/>
        <end position="193"/>
    </location>
</feature>
<organism evidence="3 4">
    <name type="scientific">Aliikangiella coralliicola</name>
    <dbReference type="NCBI Taxonomy" id="2592383"/>
    <lineage>
        <taxon>Bacteria</taxon>
        <taxon>Pseudomonadati</taxon>
        <taxon>Pseudomonadota</taxon>
        <taxon>Gammaproteobacteria</taxon>
        <taxon>Oceanospirillales</taxon>
        <taxon>Pleioneaceae</taxon>
        <taxon>Aliikangiella</taxon>
    </lineage>
</organism>
<dbReference type="Proteomes" id="UP000315439">
    <property type="component" value="Unassembled WGS sequence"/>
</dbReference>
<dbReference type="SMART" id="SM00867">
    <property type="entry name" value="YceI"/>
    <property type="match status" value="1"/>
</dbReference>
<name>A0A545UIJ5_9GAMM</name>
<dbReference type="InterPro" id="IPR036761">
    <property type="entry name" value="TTHA0802/YceI-like_sf"/>
</dbReference>
<feature type="chain" id="PRO_5022215193" evidence="1">
    <location>
        <begin position="27"/>
        <end position="196"/>
    </location>
</feature>
<dbReference type="Pfam" id="PF04264">
    <property type="entry name" value="YceI"/>
    <property type="match status" value="1"/>
</dbReference>
<dbReference type="PANTHER" id="PTHR34406:SF1">
    <property type="entry name" value="PROTEIN YCEI"/>
    <property type="match status" value="1"/>
</dbReference>